<dbReference type="PANTHER" id="PTHR31157:SF1">
    <property type="entry name" value="SCP DOMAIN-CONTAINING PROTEIN"/>
    <property type="match status" value="1"/>
</dbReference>
<comment type="caution">
    <text evidence="4">The sequence shown here is derived from an EMBL/GenBank/DDBJ whole genome shotgun (WGS) entry which is preliminary data.</text>
</comment>
<gene>
    <name evidence="4" type="ORF">E4633_19340</name>
</gene>
<dbReference type="InterPro" id="IPR014044">
    <property type="entry name" value="CAP_dom"/>
</dbReference>
<reference evidence="4 5" key="1">
    <citation type="submission" date="2019-04" db="EMBL/GenBank/DDBJ databases">
        <title>Geobacter oryzae sp. nov., ferric-reducing bacteria isolated from paddy soil.</title>
        <authorList>
            <person name="Xu Z."/>
            <person name="Masuda Y."/>
            <person name="Itoh H."/>
            <person name="Senoo K."/>
        </authorList>
    </citation>
    <scope>NUCLEOTIDE SEQUENCE [LARGE SCALE GENOMIC DNA]</scope>
    <source>
        <strain evidence="4 5">Red111</strain>
    </source>
</reference>
<dbReference type="InterPro" id="IPR035940">
    <property type="entry name" value="CAP_sf"/>
</dbReference>
<feature type="chain" id="PRO_5020343764" evidence="2">
    <location>
        <begin position="23"/>
        <end position="215"/>
    </location>
</feature>
<dbReference type="CDD" id="cd05379">
    <property type="entry name" value="CAP_bacterial"/>
    <property type="match status" value="1"/>
</dbReference>
<keyword evidence="2" id="KW-0732">Signal</keyword>
<accession>A0A4S1CB27</accession>
<dbReference type="EMBL" id="SRSC01000005">
    <property type="protein sequence ID" value="TGU70343.1"/>
    <property type="molecule type" value="Genomic_DNA"/>
</dbReference>
<evidence type="ECO:0000259" key="3">
    <source>
        <dbReference type="Pfam" id="PF00188"/>
    </source>
</evidence>
<feature type="domain" description="SCP" evidence="3">
    <location>
        <begin position="59"/>
        <end position="208"/>
    </location>
</feature>
<organism evidence="4 5">
    <name type="scientific">Geomonas terrae</name>
    <dbReference type="NCBI Taxonomy" id="2562681"/>
    <lineage>
        <taxon>Bacteria</taxon>
        <taxon>Pseudomonadati</taxon>
        <taxon>Thermodesulfobacteriota</taxon>
        <taxon>Desulfuromonadia</taxon>
        <taxon>Geobacterales</taxon>
        <taxon>Geobacteraceae</taxon>
        <taxon>Geomonas</taxon>
    </lineage>
</organism>
<name>A0A4S1CB27_9BACT</name>
<proteinExistence type="predicted"/>
<protein>
    <submittedName>
        <fullName evidence="4">CAP domain-containing protein</fullName>
    </submittedName>
</protein>
<evidence type="ECO:0000313" key="5">
    <source>
        <dbReference type="Proteomes" id="UP000306416"/>
    </source>
</evidence>
<dbReference type="Pfam" id="PF00188">
    <property type="entry name" value="CAP"/>
    <property type="match status" value="1"/>
</dbReference>
<dbReference type="AlphaFoldDB" id="A0A4S1CB27"/>
<sequence>MRRILQAVIFLFCTTAVLPVGSGVASGAQGAGEADLARQVLAETNLARTAPQRYANYLREFRKRFVGKAYRVPGTFNMVMTSEGTKALDEAVRYLARQRPVPALSWSPGLAEAADDLVREQTASGETGHGDAGGIKGRIEDHGSWTSTIGENISYGPDTARMVVMGLIIDDGVRNRGHRKNIFNRAFATAGAACGPHPVYRTICVMDFAGGFKER</sequence>
<dbReference type="RefSeq" id="WP_135872810.1">
    <property type="nucleotide sequence ID" value="NZ_SRSC01000005.1"/>
</dbReference>
<dbReference type="SUPFAM" id="SSF55797">
    <property type="entry name" value="PR-1-like"/>
    <property type="match status" value="1"/>
</dbReference>
<feature type="region of interest" description="Disordered" evidence="1">
    <location>
        <begin position="120"/>
        <end position="143"/>
    </location>
</feature>
<evidence type="ECO:0000256" key="2">
    <source>
        <dbReference type="SAM" id="SignalP"/>
    </source>
</evidence>
<feature type="signal peptide" evidence="2">
    <location>
        <begin position="1"/>
        <end position="22"/>
    </location>
</feature>
<dbReference type="PANTHER" id="PTHR31157">
    <property type="entry name" value="SCP DOMAIN-CONTAINING PROTEIN"/>
    <property type="match status" value="1"/>
</dbReference>
<dbReference type="Gene3D" id="3.40.33.10">
    <property type="entry name" value="CAP"/>
    <property type="match status" value="1"/>
</dbReference>
<evidence type="ECO:0000256" key="1">
    <source>
        <dbReference type="SAM" id="MobiDB-lite"/>
    </source>
</evidence>
<evidence type="ECO:0000313" key="4">
    <source>
        <dbReference type="EMBL" id="TGU70343.1"/>
    </source>
</evidence>
<dbReference type="Proteomes" id="UP000306416">
    <property type="component" value="Unassembled WGS sequence"/>
</dbReference>
<keyword evidence="5" id="KW-1185">Reference proteome</keyword>